<comment type="caution">
    <text evidence="2">The sequence shown here is derived from an EMBL/GenBank/DDBJ whole genome shotgun (WGS) entry which is preliminary data.</text>
</comment>
<keyword evidence="1" id="KW-1133">Transmembrane helix</keyword>
<evidence type="ECO:0000313" key="2">
    <source>
        <dbReference type="EMBL" id="CAF1636981.1"/>
    </source>
</evidence>
<evidence type="ECO:0000256" key="1">
    <source>
        <dbReference type="SAM" id="Phobius"/>
    </source>
</evidence>
<keyword evidence="1" id="KW-0812">Transmembrane</keyword>
<gene>
    <name evidence="2" type="ORF">KQP761_LOCUS27278</name>
</gene>
<proteinExistence type="predicted"/>
<accession>A0A816DND1</accession>
<evidence type="ECO:0000313" key="3">
    <source>
        <dbReference type="Proteomes" id="UP000663834"/>
    </source>
</evidence>
<name>A0A816DND1_9BILA</name>
<dbReference type="Proteomes" id="UP000663834">
    <property type="component" value="Unassembled WGS sequence"/>
</dbReference>
<reference evidence="2" key="1">
    <citation type="submission" date="2021-02" db="EMBL/GenBank/DDBJ databases">
        <authorList>
            <person name="Nowell W R."/>
        </authorList>
    </citation>
    <scope>NUCLEOTIDE SEQUENCE</scope>
</reference>
<dbReference type="OrthoDB" id="413746at2759"/>
<feature type="transmembrane region" description="Helical" evidence="1">
    <location>
        <begin position="7"/>
        <end position="27"/>
    </location>
</feature>
<sequence length="325" mass="36891">MLISRSFATGLLVIQSVFIFLVAIVVWKQNYNQPCPTNPPQEETSTRGVSSQFVTQNNLILGVALSLPITVVSHFAQSARLTCRSCIISLFIHKHESENRDFVDLAHIYDIQWLVYEEFDVSARYYEPSNIIRRIRWLLFNTYFNNLVKQSVYILDVFITDVADVTFQTNIFAHTETSDKGLYIFNENPPVLVGTVPEYRESLIACFDAKVAKRLARKTSFSSSAIIGSWGSIQSYAATISNLIVNHEENPCSAFPNDNHFHFYAIYVTDLSSRTKIYRIPQETSFIALRANESTLVRNGFGLSLNPNGTIFAVVQSKCEQKKLK</sequence>
<protein>
    <submittedName>
        <fullName evidence="2">Uncharacterized protein</fullName>
    </submittedName>
</protein>
<organism evidence="2 3">
    <name type="scientific">Rotaria magnacalcarata</name>
    <dbReference type="NCBI Taxonomy" id="392030"/>
    <lineage>
        <taxon>Eukaryota</taxon>
        <taxon>Metazoa</taxon>
        <taxon>Spiralia</taxon>
        <taxon>Gnathifera</taxon>
        <taxon>Rotifera</taxon>
        <taxon>Eurotatoria</taxon>
        <taxon>Bdelloidea</taxon>
        <taxon>Philodinida</taxon>
        <taxon>Philodinidae</taxon>
        <taxon>Rotaria</taxon>
    </lineage>
</organism>
<keyword evidence="1" id="KW-0472">Membrane</keyword>
<dbReference type="AlphaFoldDB" id="A0A816DND1"/>
<dbReference type="EMBL" id="CAJNOW010014940">
    <property type="protein sequence ID" value="CAF1636981.1"/>
    <property type="molecule type" value="Genomic_DNA"/>
</dbReference>